<accession>A0ABW4QEK4</accession>
<organism evidence="2 3">
    <name type="scientific">Planococcus chinensis</name>
    <dbReference type="NCBI Taxonomy" id="272917"/>
    <lineage>
        <taxon>Bacteria</taxon>
        <taxon>Bacillati</taxon>
        <taxon>Bacillota</taxon>
        <taxon>Bacilli</taxon>
        <taxon>Bacillales</taxon>
        <taxon>Caryophanaceae</taxon>
        <taxon>Planococcus</taxon>
    </lineage>
</organism>
<evidence type="ECO:0000313" key="3">
    <source>
        <dbReference type="Proteomes" id="UP001597273"/>
    </source>
</evidence>
<dbReference type="RefSeq" id="WP_204890964.1">
    <property type="nucleotide sequence ID" value="NZ_JBHUFW010000004.1"/>
</dbReference>
<dbReference type="EMBL" id="JBHUFW010000004">
    <property type="protein sequence ID" value="MFD1861982.1"/>
    <property type="molecule type" value="Genomic_DNA"/>
</dbReference>
<feature type="transmembrane region" description="Helical" evidence="1">
    <location>
        <begin position="6"/>
        <end position="22"/>
    </location>
</feature>
<reference evidence="3" key="1">
    <citation type="journal article" date="2019" name="Int. J. Syst. Evol. Microbiol.">
        <title>The Global Catalogue of Microorganisms (GCM) 10K type strain sequencing project: providing services to taxonomists for standard genome sequencing and annotation.</title>
        <authorList>
            <consortium name="The Broad Institute Genomics Platform"/>
            <consortium name="The Broad Institute Genome Sequencing Center for Infectious Disease"/>
            <person name="Wu L."/>
            <person name="Ma J."/>
        </authorList>
    </citation>
    <scope>NUCLEOTIDE SEQUENCE [LARGE SCALE GENOMIC DNA]</scope>
    <source>
        <strain evidence="3">CGMCC 1.15475</strain>
    </source>
</reference>
<keyword evidence="1" id="KW-0812">Transmembrane</keyword>
<proteinExistence type="predicted"/>
<evidence type="ECO:0000313" key="2">
    <source>
        <dbReference type="EMBL" id="MFD1861982.1"/>
    </source>
</evidence>
<evidence type="ECO:0000256" key="1">
    <source>
        <dbReference type="SAM" id="Phobius"/>
    </source>
</evidence>
<name>A0ABW4QEK4_9BACL</name>
<protein>
    <submittedName>
        <fullName evidence="2">Uncharacterized protein</fullName>
    </submittedName>
</protein>
<keyword evidence="1" id="KW-1133">Transmembrane helix</keyword>
<dbReference type="Proteomes" id="UP001597273">
    <property type="component" value="Unassembled WGS sequence"/>
</dbReference>
<sequence length="178" mass="20309">MKNKLLIWFLVISLMASGWFLYKWQKAENIYEGKLASNLEQTTRNAGFMMGVSPAQISADPTYIRLKLEALSDAFAAASDMSHPEMDVSIEETDFKYLWGAHLILERNYLPIIEKLQYTDQPLSKDDEEKLMQLKTSLFESGLIGEYEHPSATDSYMRAVKEFLRLEGALSDVGNLKL</sequence>
<keyword evidence="1" id="KW-0472">Membrane</keyword>
<keyword evidence="3" id="KW-1185">Reference proteome</keyword>
<gene>
    <name evidence="2" type="ORF">ACFSDB_03530</name>
</gene>
<comment type="caution">
    <text evidence="2">The sequence shown here is derived from an EMBL/GenBank/DDBJ whole genome shotgun (WGS) entry which is preliminary data.</text>
</comment>